<gene>
    <name evidence="5" type="ORF">QYM36_017192</name>
</gene>
<dbReference type="GO" id="GO:0005509">
    <property type="term" value="F:calcium ion binding"/>
    <property type="evidence" value="ECO:0007669"/>
    <property type="project" value="TreeGrafter"/>
</dbReference>
<dbReference type="AlphaFoldDB" id="A0AA88H559"/>
<evidence type="ECO:0000313" key="6">
    <source>
        <dbReference type="Proteomes" id="UP001187531"/>
    </source>
</evidence>
<evidence type="ECO:0000256" key="1">
    <source>
        <dbReference type="ARBA" id="ARBA00022723"/>
    </source>
</evidence>
<keyword evidence="2" id="KW-0677">Repeat</keyword>
<evidence type="ECO:0008006" key="7">
    <source>
        <dbReference type="Google" id="ProtNLM"/>
    </source>
</evidence>
<organism evidence="5 6">
    <name type="scientific">Artemia franciscana</name>
    <name type="common">Brine shrimp</name>
    <name type="synonym">Artemia sanfranciscana</name>
    <dbReference type="NCBI Taxonomy" id="6661"/>
    <lineage>
        <taxon>Eukaryota</taxon>
        <taxon>Metazoa</taxon>
        <taxon>Ecdysozoa</taxon>
        <taxon>Arthropoda</taxon>
        <taxon>Crustacea</taxon>
        <taxon>Branchiopoda</taxon>
        <taxon>Anostraca</taxon>
        <taxon>Artemiidae</taxon>
        <taxon>Artemia</taxon>
    </lineage>
</organism>
<protein>
    <recommendedName>
        <fullName evidence="7">Stromal cell-derived factor 4</fullName>
    </recommendedName>
</protein>
<accession>A0AA88H559</accession>
<dbReference type="Gene3D" id="1.10.238.10">
    <property type="entry name" value="EF-hand"/>
    <property type="match status" value="2"/>
</dbReference>
<feature type="signal peptide" evidence="4">
    <location>
        <begin position="1"/>
        <end position="16"/>
    </location>
</feature>
<name>A0AA88H559_ARTSF</name>
<keyword evidence="6" id="KW-1185">Reference proteome</keyword>
<evidence type="ECO:0000313" key="5">
    <source>
        <dbReference type="EMBL" id="KAK2705068.1"/>
    </source>
</evidence>
<dbReference type="GO" id="GO:0017156">
    <property type="term" value="P:calcium-ion regulated exocytosis"/>
    <property type="evidence" value="ECO:0007669"/>
    <property type="project" value="TreeGrafter"/>
</dbReference>
<proteinExistence type="predicted"/>
<dbReference type="GO" id="GO:0005783">
    <property type="term" value="C:endoplasmic reticulum"/>
    <property type="evidence" value="ECO:0007669"/>
    <property type="project" value="TreeGrafter"/>
</dbReference>
<dbReference type="PANTHER" id="PTHR10827:SF98">
    <property type="entry name" value="45 KDA CALCIUM-BINDING PROTEIN"/>
    <property type="match status" value="1"/>
</dbReference>
<evidence type="ECO:0000256" key="3">
    <source>
        <dbReference type="ARBA" id="ARBA00022837"/>
    </source>
</evidence>
<dbReference type="EMBL" id="JAVRJZ010000021">
    <property type="protein sequence ID" value="KAK2705068.1"/>
    <property type="molecule type" value="Genomic_DNA"/>
</dbReference>
<evidence type="ECO:0000256" key="4">
    <source>
        <dbReference type="SAM" id="SignalP"/>
    </source>
</evidence>
<dbReference type="PANTHER" id="PTHR10827">
    <property type="entry name" value="RETICULOCALBIN"/>
    <property type="match status" value="1"/>
</dbReference>
<reference evidence="5" key="1">
    <citation type="submission" date="2023-07" db="EMBL/GenBank/DDBJ databases">
        <title>Chromosome-level genome assembly of Artemia franciscana.</title>
        <authorList>
            <person name="Jo E."/>
        </authorList>
    </citation>
    <scope>NUCLEOTIDE SEQUENCE</scope>
    <source>
        <tissue evidence="5">Whole body</tissue>
    </source>
</reference>
<feature type="chain" id="PRO_5041719388" description="Stromal cell-derived factor 4" evidence="4">
    <location>
        <begin position="17"/>
        <end position="259"/>
    </location>
</feature>
<comment type="caution">
    <text evidence="5">The sequence shown here is derived from an EMBL/GenBank/DDBJ whole genome shotgun (WGS) entry which is preliminary data.</text>
</comment>
<dbReference type="Proteomes" id="UP001187531">
    <property type="component" value="Unassembled WGS sequence"/>
</dbReference>
<evidence type="ECO:0000256" key="2">
    <source>
        <dbReference type="ARBA" id="ARBA00022737"/>
    </source>
</evidence>
<keyword evidence="3" id="KW-0106">Calcium</keyword>
<keyword evidence="1" id="KW-0479">Metal-binding</keyword>
<dbReference type="InterPro" id="IPR011992">
    <property type="entry name" value="EF-hand-dom_pair"/>
</dbReference>
<dbReference type="InterPro" id="IPR018247">
    <property type="entry name" value="EF_Hand_1_Ca_BS"/>
</dbReference>
<sequence length="259" mass="30361">MLFGLFALVRLSVRTTQNIDEYENEGYTLSKEEEELLLALFPRVDVNNDHLWSLEEMEKWISQRVRDHVRAAMKDNVFLFTKIDRSPRDEQLAWNKAQWSEATRSNTSSLDLDEFLSFLHPESSVATLLDRVDNVILQLDHDSDGFLRWDEFTFVTSRTISIQDYFSEYELQRFQNKYSLKKEFSIADKDKSDTIDRGELTAYLDPRNPRRSKLDAMNLLQLADNNKDSMLDTSELLKHGKSFLDSKMVDAAKVFHEEI</sequence>
<dbReference type="SUPFAM" id="SSF47473">
    <property type="entry name" value="EF-hand"/>
    <property type="match status" value="1"/>
</dbReference>
<dbReference type="PROSITE" id="PS00018">
    <property type="entry name" value="EF_HAND_1"/>
    <property type="match status" value="1"/>
</dbReference>
<keyword evidence="4" id="KW-0732">Signal</keyword>